<dbReference type="Pfam" id="PF08570">
    <property type="entry name" value="DUF1761"/>
    <property type="match status" value="1"/>
</dbReference>
<dbReference type="Proteomes" id="UP000186110">
    <property type="component" value="Chromosome"/>
</dbReference>
<feature type="transmembrane region" description="Helical" evidence="1">
    <location>
        <begin position="6"/>
        <end position="33"/>
    </location>
</feature>
<keyword evidence="1" id="KW-0812">Transmembrane</keyword>
<dbReference type="RefSeq" id="WP_029708209.1">
    <property type="nucleotide sequence ID" value="NZ_CP019239.1"/>
</dbReference>
<keyword evidence="1" id="KW-1133">Transmembrane helix</keyword>
<keyword evidence="3" id="KW-1185">Reference proteome</keyword>
<keyword evidence="1" id="KW-0472">Membrane</keyword>
<evidence type="ECO:0000313" key="3">
    <source>
        <dbReference type="Proteomes" id="UP000186110"/>
    </source>
</evidence>
<dbReference type="AlphaFoldDB" id="A0A1P8KER9"/>
<feature type="transmembrane region" description="Helical" evidence="1">
    <location>
        <begin position="82"/>
        <end position="102"/>
    </location>
</feature>
<evidence type="ECO:0000256" key="1">
    <source>
        <dbReference type="SAM" id="Phobius"/>
    </source>
</evidence>
<reference evidence="2 3" key="1">
    <citation type="submission" date="2017-01" db="EMBL/GenBank/DDBJ databases">
        <authorList>
            <person name="Mah S.A."/>
            <person name="Swanson W.J."/>
            <person name="Moy G.W."/>
            <person name="Vacquier V.D."/>
        </authorList>
    </citation>
    <scope>NUCLEOTIDE SEQUENCE [LARGE SCALE GENOMIC DNA]</scope>
    <source>
        <strain evidence="2 3">DSM 22694</strain>
    </source>
</reference>
<dbReference type="EMBL" id="CP019239">
    <property type="protein sequence ID" value="APW44523.1"/>
    <property type="molecule type" value="Genomic_DNA"/>
</dbReference>
<protein>
    <recommendedName>
        <fullName evidence="4">DUF1761 domain-containing protein</fullName>
    </recommendedName>
</protein>
<proteinExistence type="predicted"/>
<feature type="transmembrane region" description="Helical" evidence="1">
    <location>
        <begin position="54"/>
        <end position="76"/>
    </location>
</feature>
<sequence>MLHEFGAIPWLGVLVATCVASFAMGGVWFAVLFAKPYARALGRENSPPGKLAPIFLIGPFVCSLVVAITGAILLPLLHIDSAVGAAALGALVGLGYLGSTALNVAINPNIPRPLLYALVNVPYFLLSSIAIHVILVLLR</sequence>
<accession>A0A1P8KER9</accession>
<feature type="transmembrane region" description="Helical" evidence="1">
    <location>
        <begin position="114"/>
        <end position="138"/>
    </location>
</feature>
<dbReference type="KEGG" id="rsb:RS694_19695"/>
<dbReference type="InterPro" id="IPR013879">
    <property type="entry name" value="DUF1761"/>
</dbReference>
<evidence type="ECO:0000313" key="2">
    <source>
        <dbReference type="EMBL" id="APW44523.1"/>
    </source>
</evidence>
<dbReference type="STRING" id="1484693.RS694_19695"/>
<dbReference type="eggNOG" id="ENOG5032U2F">
    <property type="taxonomic scope" value="Bacteria"/>
</dbReference>
<name>A0A1P8KER9_9BURK</name>
<gene>
    <name evidence="2" type="ORF">RS694_19695</name>
</gene>
<evidence type="ECO:0008006" key="4">
    <source>
        <dbReference type="Google" id="ProtNLM"/>
    </source>
</evidence>
<organism evidence="2 3">
    <name type="scientific">Rhodoferax saidenbachensis</name>
    <dbReference type="NCBI Taxonomy" id="1484693"/>
    <lineage>
        <taxon>Bacteria</taxon>
        <taxon>Pseudomonadati</taxon>
        <taxon>Pseudomonadota</taxon>
        <taxon>Betaproteobacteria</taxon>
        <taxon>Burkholderiales</taxon>
        <taxon>Comamonadaceae</taxon>
        <taxon>Rhodoferax</taxon>
    </lineage>
</organism>